<sequence length="287" mass="31806">MKTVLVTGAYGQLGVACTNYLKLNFNVISSGRQAEGMGIKLDITDCDSIEHAQNEFHPDIILNLAAMTNVDGCEIDSQLAKSVNVDGVKNLCNGFCGHFIQISTDYVFDGLSGPYGEADEVNPLSVYGRTKLEAEDWLSANHSQTTILRSNVVYGYTERTDASFVKWVIDSLSNKKGIAVVDDQWNNPTWIESLTDIIGRLMNEEVTGLYHYGGYDYMNRFEFAQLIANVFDLDISLISPISTRDLNQLANRPLKSGLKTEKIQSALGIIPNSVETCLQEIRKQLSE</sequence>
<proteinExistence type="predicted"/>
<dbReference type="InterPro" id="IPR029903">
    <property type="entry name" value="RmlD-like-bd"/>
</dbReference>
<evidence type="ECO:0000313" key="2">
    <source>
        <dbReference type="EMBL" id="SVB13701.1"/>
    </source>
</evidence>
<dbReference type="InterPro" id="IPR005913">
    <property type="entry name" value="dTDP_dehydrorham_reduct"/>
</dbReference>
<dbReference type="CDD" id="cd05254">
    <property type="entry name" value="dTDP_HR_like_SDR_e"/>
    <property type="match status" value="1"/>
</dbReference>
<evidence type="ECO:0000259" key="1">
    <source>
        <dbReference type="Pfam" id="PF04321"/>
    </source>
</evidence>
<organism evidence="2">
    <name type="scientific">marine metagenome</name>
    <dbReference type="NCBI Taxonomy" id="408172"/>
    <lineage>
        <taxon>unclassified sequences</taxon>
        <taxon>metagenomes</taxon>
        <taxon>ecological metagenomes</taxon>
    </lineage>
</organism>
<name>A0A382BJI7_9ZZZZ</name>
<dbReference type="Pfam" id="PF04321">
    <property type="entry name" value="RmlD_sub_bind"/>
    <property type="match status" value="1"/>
</dbReference>
<dbReference type="SUPFAM" id="SSF51735">
    <property type="entry name" value="NAD(P)-binding Rossmann-fold domains"/>
    <property type="match status" value="1"/>
</dbReference>
<dbReference type="InterPro" id="IPR036291">
    <property type="entry name" value="NAD(P)-bd_dom_sf"/>
</dbReference>
<dbReference type="PANTHER" id="PTHR10491:SF4">
    <property type="entry name" value="METHIONINE ADENOSYLTRANSFERASE 2 SUBUNIT BETA"/>
    <property type="match status" value="1"/>
</dbReference>
<feature type="domain" description="RmlD-like substrate binding" evidence="1">
    <location>
        <begin position="3"/>
        <end position="284"/>
    </location>
</feature>
<reference evidence="2" key="1">
    <citation type="submission" date="2018-05" db="EMBL/GenBank/DDBJ databases">
        <authorList>
            <person name="Lanie J.A."/>
            <person name="Ng W.-L."/>
            <person name="Kazmierczak K.M."/>
            <person name="Andrzejewski T.M."/>
            <person name="Davidsen T.M."/>
            <person name="Wayne K.J."/>
            <person name="Tettelin H."/>
            <person name="Glass J.I."/>
            <person name="Rusch D."/>
            <person name="Podicherti R."/>
            <person name="Tsui H.-C.T."/>
            <person name="Winkler M.E."/>
        </authorList>
    </citation>
    <scope>NUCLEOTIDE SEQUENCE</scope>
</reference>
<dbReference type="AlphaFoldDB" id="A0A382BJI7"/>
<dbReference type="PANTHER" id="PTHR10491">
    <property type="entry name" value="DTDP-4-DEHYDRORHAMNOSE REDUCTASE"/>
    <property type="match status" value="1"/>
</dbReference>
<dbReference type="Gene3D" id="3.40.50.720">
    <property type="entry name" value="NAD(P)-binding Rossmann-like Domain"/>
    <property type="match status" value="1"/>
</dbReference>
<dbReference type="EMBL" id="UINC01030007">
    <property type="protein sequence ID" value="SVB13701.1"/>
    <property type="molecule type" value="Genomic_DNA"/>
</dbReference>
<accession>A0A382BJI7</accession>
<dbReference type="PROSITE" id="PS51257">
    <property type="entry name" value="PROKAR_LIPOPROTEIN"/>
    <property type="match status" value="1"/>
</dbReference>
<gene>
    <name evidence="2" type="ORF">METZ01_LOCUS166555</name>
</gene>
<dbReference type="Gene3D" id="3.90.25.10">
    <property type="entry name" value="UDP-galactose 4-epimerase, domain 1"/>
    <property type="match status" value="1"/>
</dbReference>
<protein>
    <recommendedName>
        <fullName evidence="1">RmlD-like substrate binding domain-containing protein</fullName>
    </recommendedName>
</protein>